<dbReference type="EMBL" id="LAZR01031901">
    <property type="protein sequence ID" value="KKL52421.1"/>
    <property type="molecule type" value="Genomic_DNA"/>
</dbReference>
<sequence>NLIALFSRNPHALQMPPGSEPEIGELVTELLRFEVEIMEAGYFKYGVQSYHDDRVIALALSLWGHRRKPWFTPKAEFFDYGVSKLAREEFNMFEINLDEDYQLDLVPADAGL</sequence>
<accession>A0A0F9DF76</accession>
<protein>
    <submittedName>
        <fullName evidence="1">Uncharacterized protein</fullName>
    </submittedName>
</protein>
<dbReference type="AlphaFoldDB" id="A0A0F9DF76"/>
<gene>
    <name evidence="1" type="ORF">LCGC14_2285660</name>
</gene>
<name>A0A0F9DF76_9ZZZZ</name>
<organism evidence="1">
    <name type="scientific">marine sediment metagenome</name>
    <dbReference type="NCBI Taxonomy" id="412755"/>
    <lineage>
        <taxon>unclassified sequences</taxon>
        <taxon>metagenomes</taxon>
        <taxon>ecological metagenomes</taxon>
    </lineage>
</organism>
<reference evidence="1" key="1">
    <citation type="journal article" date="2015" name="Nature">
        <title>Complex archaea that bridge the gap between prokaryotes and eukaryotes.</title>
        <authorList>
            <person name="Spang A."/>
            <person name="Saw J.H."/>
            <person name="Jorgensen S.L."/>
            <person name="Zaremba-Niedzwiedzka K."/>
            <person name="Martijn J."/>
            <person name="Lind A.E."/>
            <person name="van Eijk R."/>
            <person name="Schleper C."/>
            <person name="Guy L."/>
            <person name="Ettema T.J."/>
        </authorList>
    </citation>
    <scope>NUCLEOTIDE SEQUENCE</scope>
</reference>
<comment type="caution">
    <text evidence="1">The sequence shown here is derived from an EMBL/GenBank/DDBJ whole genome shotgun (WGS) entry which is preliminary data.</text>
</comment>
<proteinExistence type="predicted"/>
<evidence type="ECO:0000313" key="1">
    <source>
        <dbReference type="EMBL" id="KKL52421.1"/>
    </source>
</evidence>
<dbReference type="Gene3D" id="3.30.420.240">
    <property type="match status" value="1"/>
</dbReference>
<feature type="non-terminal residue" evidence="1">
    <location>
        <position position="1"/>
    </location>
</feature>